<dbReference type="InParanoid" id="A0A401GIJ5"/>
<dbReference type="Proteomes" id="UP000287166">
    <property type="component" value="Unassembled WGS sequence"/>
</dbReference>
<reference evidence="3 4" key="1">
    <citation type="journal article" date="2018" name="Sci. Rep.">
        <title>Genome sequence of the cauliflower mushroom Sparassis crispa (Hanabiratake) and its association with beneficial usage.</title>
        <authorList>
            <person name="Kiyama R."/>
            <person name="Furutani Y."/>
            <person name="Kawaguchi K."/>
            <person name="Nakanishi T."/>
        </authorList>
    </citation>
    <scope>NUCLEOTIDE SEQUENCE [LARGE SCALE GENOMIC DNA]</scope>
</reference>
<proteinExistence type="predicted"/>
<dbReference type="AlphaFoldDB" id="A0A401GIJ5"/>
<feature type="domain" description="CxC2-like cysteine cluster KDZ transposase-associated" evidence="2">
    <location>
        <begin position="157"/>
        <end position="262"/>
    </location>
</feature>
<comment type="caution">
    <text evidence="3">The sequence shown here is derived from an EMBL/GenBank/DDBJ whole genome shotgun (WGS) entry which is preliminary data.</text>
</comment>
<name>A0A401GIJ5_9APHY</name>
<dbReference type="RefSeq" id="XP_027612891.1">
    <property type="nucleotide sequence ID" value="XM_027757090.1"/>
</dbReference>
<evidence type="ECO:0000313" key="3">
    <source>
        <dbReference type="EMBL" id="GBE81978.1"/>
    </source>
</evidence>
<feature type="region of interest" description="Disordered" evidence="1">
    <location>
        <begin position="21"/>
        <end position="76"/>
    </location>
</feature>
<evidence type="ECO:0000256" key="1">
    <source>
        <dbReference type="SAM" id="MobiDB-lite"/>
    </source>
</evidence>
<organism evidence="3 4">
    <name type="scientific">Sparassis crispa</name>
    <dbReference type="NCBI Taxonomy" id="139825"/>
    <lineage>
        <taxon>Eukaryota</taxon>
        <taxon>Fungi</taxon>
        <taxon>Dikarya</taxon>
        <taxon>Basidiomycota</taxon>
        <taxon>Agaricomycotina</taxon>
        <taxon>Agaricomycetes</taxon>
        <taxon>Polyporales</taxon>
        <taxon>Sparassidaceae</taxon>
        <taxon>Sparassis</taxon>
    </lineage>
</organism>
<dbReference type="EMBL" id="BFAD01000004">
    <property type="protein sequence ID" value="GBE81978.1"/>
    <property type="molecule type" value="Genomic_DNA"/>
</dbReference>
<evidence type="ECO:0000313" key="4">
    <source>
        <dbReference type="Proteomes" id="UP000287166"/>
    </source>
</evidence>
<feature type="compositionally biased region" description="Polar residues" evidence="1">
    <location>
        <begin position="27"/>
        <end position="37"/>
    </location>
</feature>
<dbReference type="GeneID" id="38778895"/>
<dbReference type="InterPro" id="IPR040521">
    <property type="entry name" value="KDZ"/>
</dbReference>
<accession>A0A401GIJ5</accession>
<sequence length="436" mass="48905">MSGHSGKTKGKHKVSQLYVHVLEPPSMSRTMSISNDGRQVKTRTSQHHLPSEMSTSISPQDESPDAPVPPPEVEGTEGLEDVDIVATTRVKCYRNSDEPLLNWMPYRDEYLDECLCQEGRGEQRGRAVACIVLSHAANPLHAIEQWTDSKFFAKTSLCDLGLRVQLGHPFSQHCPIKTAGHRDFLVLHVNGIHRIAVNFCDCQSIPHHIQLLRAGWWPAMPKEPQTCATFSLLRPFHLLNLQGKVTAYDFYRALEALTDNTGLTTPPDRLPSFMHIVREWRHIKALKCAGHRHDPSGVEGTKDGELTVPCRACPHPGINLPDGREQAPPEKSWLYRLIIGMDANFQLKNRDRSSAHREPPLGPGWAYFVKEDGYHEHIKKHVNDEEISTCTGFQAIMLANLKRAKGLHVTGVSGISCSRHEMFRANGMGDLQQGER</sequence>
<dbReference type="PANTHER" id="PTHR33096">
    <property type="entry name" value="CXC2 DOMAIN-CONTAINING PROTEIN"/>
    <property type="match status" value="1"/>
</dbReference>
<dbReference type="PANTHER" id="PTHR33096:SF1">
    <property type="entry name" value="CXC1-LIKE CYSTEINE CLUSTER ASSOCIATED WITH KDZ TRANSPOSASES DOMAIN-CONTAINING PROTEIN"/>
    <property type="match status" value="1"/>
</dbReference>
<dbReference type="STRING" id="139825.A0A401GIJ5"/>
<dbReference type="Pfam" id="PF18803">
    <property type="entry name" value="CxC2"/>
    <property type="match status" value="1"/>
</dbReference>
<dbReference type="InterPro" id="IPR041457">
    <property type="entry name" value="CxC2_KDZ-assoc"/>
</dbReference>
<feature type="compositionally biased region" description="Polar residues" evidence="1">
    <location>
        <begin position="52"/>
        <end position="61"/>
    </location>
</feature>
<dbReference type="OrthoDB" id="3257768at2759"/>
<dbReference type="Pfam" id="PF18758">
    <property type="entry name" value="KDZ"/>
    <property type="match status" value="1"/>
</dbReference>
<gene>
    <name evidence="3" type="ORF">SCP_0403540</name>
</gene>
<protein>
    <recommendedName>
        <fullName evidence="2">CxC2-like cysteine cluster KDZ transposase-associated domain-containing protein</fullName>
    </recommendedName>
</protein>
<keyword evidence="4" id="KW-1185">Reference proteome</keyword>
<evidence type="ECO:0000259" key="2">
    <source>
        <dbReference type="Pfam" id="PF18803"/>
    </source>
</evidence>